<feature type="region of interest" description="Disordered" evidence="1">
    <location>
        <begin position="1443"/>
        <end position="1529"/>
    </location>
</feature>
<feature type="compositionally biased region" description="Polar residues" evidence="1">
    <location>
        <begin position="1127"/>
        <end position="1137"/>
    </location>
</feature>
<name>A0A2R5GA83_9STRA</name>
<proteinExistence type="predicted"/>
<feature type="compositionally biased region" description="Acidic residues" evidence="1">
    <location>
        <begin position="1549"/>
        <end position="1566"/>
    </location>
</feature>
<feature type="region of interest" description="Disordered" evidence="1">
    <location>
        <begin position="1644"/>
        <end position="1676"/>
    </location>
</feature>
<feature type="transmembrane region" description="Helical" evidence="2">
    <location>
        <begin position="108"/>
        <end position="128"/>
    </location>
</feature>
<feature type="compositionally biased region" description="Acidic residues" evidence="1">
    <location>
        <begin position="892"/>
        <end position="902"/>
    </location>
</feature>
<feature type="transmembrane region" description="Helical" evidence="2">
    <location>
        <begin position="44"/>
        <end position="61"/>
    </location>
</feature>
<feature type="domain" description="Phosphatidate phosphatase APP1 catalytic" evidence="3">
    <location>
        <begin position="365"/>
        <end position="536"/>
    </location>
</feature>
<feature type="region of interest" description="Disordered" evidence="1">
    <location>
        <begin position="784"/>
        <end position="953"/>
    </location>
</feature>
<feature type="compositionally biased region" description="Basic and acidic residues" evidence="1">
    <location>
        <begin position="903"/>
        <end position="920"/>
    </location>
</feature>
<dbReference type="Proteomes" id="UP000241890">
    <property type="component" value="Unassembled WGS sequence"/>
</dbReference>
<feature type="region of interest" description="Disordered" evidence="1">
    <location>
        <begin position="1011"/>
        <end position="1030"/>
    </location>
</feature>
<keyword evidence="2" id="KW-1133">Transmembrane helix</keyword>
<evidence type="ECO:0000313" key="5">
    <source>
        <dbReference type="Proteomes" id="UP000241890"/>
    </source>
</evidence>
<feature type="region of interest" description="Disordered" evidence="1">
    <location>
        <begin position="716"/>
        <end position="742"/>
    </location>
</feature>
<feature type="compositionally biased region" description="Basic and acidic residues" evidence="1">
    <location>
        <begin position="784"/>
        <end position="798"/>
    </location>
</feature>
<feature type="region of interest" description="Disordered" evidence="1">
    <location>
        <begin position="1118"/>
        <end position="1148"/>
    </location>
</feature>
<feature type="compositionally biased region" description="Acidic residues" evidence="1">
    <location>
        <begin position="1657"/>
        <end position="1669"/>
    </location>
</feature>
<feature type="compositionally biased region" description="Low complexity" evidence="1">
    <location>
        <begin position="724"/>
        <end position="735"/>
    </location>
</feature>
<dbReference type="GO" id="GO:0008195">
    <property type="term" value="F:phosphatidate phosphatase activity"/>
    <property type="evidence" value="ECO:0007669"/>
    <property type="project" value="InterPro"/>
</dbReference>
<reference evidence="4 5" key="1">
    <citation type="submission" date="2017-12" db="EMBL/GenBank/DDBJ databases">
        <title>Sequencing, de novo assembly and annotation of complete genome of a new Thraustochytrid species, strain FCC1311.</title>
        <authorList>
            <person name="Sedici K."/>
            <person name="Godart F."/>
            <person name="Aiese Cigliano R."/>
            <person name="Sanseverino W."/>
            <person name="Barakat M."/>
            <person name="Ortet P."/>
            <person name="Marechal E."/>
            <person name="Cagnac O."/>
            <person name="Amato A."/>
        </authorList>
    </citation>
    <scope>NUCLEOTIDE SEQUENCE [LARGE SCALE GENOMIC DNA]</scope>
</reference>
<feature type="compositionally biased region" description="Polar residues" evidence="1">
    <location>
        <begin position="821"/>
        <end position="833"/>
    </location>
</feature>
<dbReference type="EMBL" id="BEYU01000006">
    <property type="protein sequence ID" value="GBG24604.1"/>
    <property type="molecule type" value="Genomic_DNA"/>
</dbReference>
<evidence type="ECO:0000259" key="3">
    <source>
        <dbReference type="Pfam" id="PF09949"/>
    </source>
</evidence>
<keyword evidence="2" id="KW-0812">Transmembrane</keyword>
<dbReference type="PANTHER" id="PTHR40861">
    <property type="entry name" value="DUF2183 DOMAIN-CONTAINING PROTEIN"/>
    <property type="match status" value="1"/>
</dbReference>
<dbReference type="PANTHER" id="PTHR40861:SF1">
    <property type="entry name" value="PHOSPHATIDATE PHOSPHATASE APP1 CATALYTIC DOMAIN-CONTAINING PROTEIN"/>
    <property type="match status" value="1"/>
</dbReference>
<dbReference type="InParanoid" id="A0A2R5GA83"/>
<feature type="compositionally biased region" description="Basic and acidic residues" evidence="1">
    <location>
        <begin position="1598"/>
        <end position="1612"/>
    </location>
</feature>
<sequence>MEYQRRKSSVQTAQDMASVLYWTLRVLAGVIVTYVGTVFMARPIYATLCGTVCWLLLKYVLNADSMWHQSQHLENQFWMLISFTLSATLMFAPDSPYLASAWISGEPMVGHLLGGFVVVVATMTAHFLDKNHHRNRLRTMPSLVAFDELIQNSSADELVKMMNGYMGELDHTLPSTFATMWNVSKFMRIERSILGVFNNCSREELNYVIVRSEMKLITYKLKNHSAVGATALPTAKQNRCRSELLDILARRRISDLNLASRAVVLDVIQGLRLSIHPDTAKEAQEWIFNLLSTVRGDDLSELKQLVDNKGSAESMHKLVFDHVVDTTMREKILQHFRKQASIQAAQMAMGSSLARKRLQRGAWRKILSDVDDTLFSSGGRYPAGIDVSYKRKVFYPAVTSLYRELNIGSRGTLADAGVWPPKRSGDLVFLSARPHVYKDVTETTMYSKFRGFMKAQALHCMPSLLPGDLESGQAFMMQGTFMPMARKKLRNFQEYYAIYPEYTHVFIGDNGQADVKAAEYMVEEFGTKVVERVYIHEVQPREFTFGYEAGVSEQRWHQSGIVFCRTYVRAALDAAQQGLIRYHGLRRVAVAAHEDFERIKYTWSDPYERDVRRLELNDDLEAANTALAGVGIATTGIIRGIPEFVLGTLVYTMFGKGYVASYHSSTGVYEILLDWGLPQSPPRLYSQLHGIFRNEKALRDVQRRLFRPRSRTENLSQLTDSLTRGRSSRSSSSISRPEDLQLPNDRTVREAFTASLYKVDKPRHLDPFSSFLMPVMFYPGKKDRAVSLRKRSSTETRTPRRPSIFDTQSDATLLSVKRTPSRPSSAASGTRPISTEKPKSEPALLDEAIPVQRVLQGPTPLATPRNLGSPDSSAGETDTFAEQEDFQRVGGCEEDGVLIDEDDRWHARESKRSDTSDRRASASSNLLEQSIEHIDADDADEASVASPKLESVRNEASEDLANAAAAAAAAAAVAADDDATVSKKFSGRTLSIDSSDENAGGAFEHAVDATARPVSPSPPATPAPSDTIDKENESEVILELGTRVKTPFGDTVVLYFRESDSIYVTAIPSMNALAYFSEDSLLMWNAKLFEERARAMVNEGSYPRRLYGLMKTLFTRGGEPSADNKSDAGSSITNKAASPSKRDIEHGSVVSTPYGQGLVLKVRDSGMLELRLLWASRAYIPIECVTLDEEASTRDAMSAANLLQLDQSPLQKARELISKNWELLKLPFSVMQRGGFSQGLAASVLSSNAPTATTTLPSSDSLVSLCSLVTATSGTSSDTYLSALDEAYGIRIGDTVDTNGLGTGEVLEVRPDGFFVIALPYGRAYIHVPRLLLGGGSPHAGPAIPVGTQVITPFGPGVVVAFREEDSVYAVAISNGTSLMAYLVNRPSMRDTSSAGSLLQRSAGSLLSPEGGSMSGGDRNAAGSSGSFKSSILSFITNIIHYPKTDSPESEDGADGASKGGETHVRASSDSSWQNVPHAMAGIPPGHTEFSWLGGTVEANLGDFEEDDGDGDDEGSEAIAEDRDDGNHTDAAATAADAAVLAAEKDKNEDENEDAEEEEEEEDMAEKEDIPTVSASPDNESNLNQASESDSGPLIEGKTADEECLSRDVDDKGLAADQEIQITTQGSGVAVDSSGTLVQIPPGHTAFSWIGTPDVGSGDDDGDDEDMGEKEEGQHGQTLAAGALEAVKSTLPVLTKPFSL</sequence>
<evidence type="ECO:0000256" key="1">
    <source>
        <dbReference type="SAM" id="MobiDB-lite"/>
    </source>
</evidence>
<gene>
    <name evidence="4" type="ORF">FCC1311_008232</name>
</gene>
<evidence type="ECO:0000313" key="4">
    <source>
        <dbReference type="EMBL" id="GBG24604.1"/>
    </source>
</evidence>
<feature type="compositionally biased region" description="Acidic residues" evidence="1">
    <location>
        <begin position="1503"/>
        <end position="1516"/>
    </location>
</feature>
<dbReference type="OrthoDB" id="191535at2759"/>
<feature type="compositionally biased region" description="Polar residues" evidence="1">
    <location>
        <begin position="1573"/>
        <end position="1590"/>
    </location>
</feature>
<feature type="region of interest" description="Disordered" evidence="1">
    <location>
        <begin position="1543"/>
        <end position="1612"/>
    </location>
</feature>
<keyword evidence="5" id="KW-1185">Reference proteome</keyword>
<organism evidence="4 5">
    <name type="scientific">Hondaea fermentalgiana</name>
    <dbReference type="NCBI Taxonomy" id="2315210"/>
    <lineage>
        <taxon>Eukaryota</taxon>
        <taxon>Sar</taxon>
        <taxon>Stramenopiles</taxon>
        <taxon>Bigyra</taxon>
        <taxon>Labyrinthulomycetes</taxon>
        <taxon>Thraustochytrida</taxon>
        <taxon>Thraustochytriidae</taxon>
        <taxon>Hondaea</taxon>
    </lineage>
</organism>
<dbReference type="Pfam" id="PF09949">
    <property type="entry name" value="APP1_cat"/>
    <property type="match status" value="1"/>
</dbReference>
<accession>A0A2R5GA83</accession>
<evidence type="ECO:0000256" key="2">
    <source>
        <dbReference type="SAM" id="Phobius"/>
    </source>
</evidence>
<dbReference type="InterPro" id="IPR019236">
    <property type="entry name" value="APP1_cat"/>
</dbReference>
<keyword evidence="2" id="KW-0472">Membrane</keyword>
<feature type="transmembrane region" description="Helical" evidence="2">
    <location>
        <begin position="20"/>
        <end position="38"/>
    </location>
</feature>
<protein>
    <recommendedName>
        <fullName evidence="3">Phosphatidate phosphatase APP1 catalytic domain-containing protein</fullName>
    </recommendedName>
</protein>
<comment type="caution">
    <text evidence="4">The sequence shown here is derived from an EMBL/GenBank/DDBJ whole genome shotgun (WGS) entry which is preliminary data.</text>
</comment>